<comment type="catalytic activity">
    <reaction evidence="5">
        <text>N-(5-phospho-beta-D-ribosyl)anthranilate + diphosphate = 5-phospho-alpha-D-ribose 1-diphosphate + anthranilate</text>
        <dbReference type="Rhea" id="RHEA:11768"/>
        <dbReference type="ChEBI" id="CHEBI:16567"/>
        <dbReference type="ChEBI" id="CHEBI:18277"/>
        <dbReference type="ChEBI" id="CHEBI:33019"/>
        <dbReference type="ChEBI" id="CHEBI:58017"/>
        <dbReference type="EC" id="2.4.2.18"/>
    </reaction>
</comment>
<evidence type="ECO:0000256" key="2">
    <source>
        <dbReference type="ARBA" id="ARBA00022679"/>
    </source>
</evidence>
<comment type="pathway">
    <text evidence="5">Amino-acid biosynthesis; L-tryptophan biosynthesis; L-tryptophan from chorismate: step 2/5.</text>
</comment>
<feature type="binding site" evidence="5">
    <location>
        <begin position="83"/>
        <end position="84"/>
    </location>
    <ligand>
        <name>5-phospho-alpha-D-ribose 1-diphosphate</name>
        <dbReference type="ChEBI" id="CHEBI:58017"/>
    </ligand>
</feature>
<keyword evidence="5" id="KW-0460">Magnesium</keyword>
<feature type="binding site" evidence="5">
    <location>
        <begin position="90"/>
        <end position="93"/>
    </location>
    <ligand>
        <name>5-phospho-alpha-D-ribose 1-diphosphate</name>
        <dbReference type="ChEBI" id="CHEBI:58017"/>
    </ligand>
</feature>
<feature type="binding site" evidence="5">
    <location>
        <position position="226"/>
    </location>
    <ligand>
        <name>Mg(2+)</name>
        <dbReference type="ChEBI" id="CHEBI:18420"/>
        <label>2</label>
    </ligand>
</feature>
<comment type="cofactor">
    <cofactor evidence="5">
        <name>Mg(2+)</name>
        <dbReference type="ChEBI" id="CHEBI:18420"/>
    </cofactor>
    <text evidence="5">Binds 2 magnesium ions per monomer.</text>
</comment>
<name>A0ABW0U5U6_9BACI</name>
<keyword evidence="5" id="KW-0028">Amino-acid biosynthesis</keyword>
<dbReference type="InterPro" id="IPR036320">
    <property type="entry name" value="Glycosyl_Trfase_fam3_N_dom_sf"/>
</dbReference>
<feature type="binding site" evidence="5">
    <location>
        <position position="166"/>
    </location>
    <ligand>
        <name>anthranilate</name>
        <dbReference type="ChEBI" id="CHEBI:16567"/>
        <label>2</label>
    </ligand>
</feature>
<evidence type="ECO:0000259" key="7">
    <source>
        <dbReference type="Pfam" id="PF02885"/>
    </source>
</evidence>
<comment type="caution">
    <text evidence="5">Lacks conserved residue(s) required for the propagation of feature annotation.</text>
</comment>
<feature type="binding site" evidence="5">
    <location>
        <begin position="108"/>
        <end position="116"/>
    </location>
    <ligand>
        <name>5-phospho-alpha-D-ribose 1-diphosphate</name>
        <dbReference type="ChEBI" id="CHEBI:58017"/>
    </ligand>
</feature>
<feature type="binding site" evidence="5">
    <location>
        <position position="111"/>
    </location>
    <ligand>
        <name>anthranilate</name>
        <dbReference type="ChEBI" id="CHEBI:16567"/>
        <label>1</label>
    </ligand>
</feature>
<gene>
    <name evidence="5 8" type="primary">trpD</name>
    <name evidence="8" type="ORF">ACFPTR_05305</name>
</gene>
<dbReference type="EC" id="2.4.2.18" evidence="5"/>
<dbReference type="Gene3D" id="1.20.970.10">
    <property type="entry name" value="Transferase, Pyrimidine Nucleoside Phosphorylase, Chain C"/>
    <property type="match status" value="1"/>
</dbReference>
<protein>
    <recommendedName>
        <fullName evidence="5">Anthranilate phosphoribosyltransferase</fullName>
        <ecNumber evidence="5">2.4.2.18</ecNumber>
    </recommendedName>
</protein>
<dbReference type="InterPro" id="IPR005940">
    <property type="entry name" value="Anthranilate_Pribosyl_Tfrase"/>
</dbReference>
<dbReference type="Gene3D" id="3.40.1030.10">
    <property type="entry name" value="Nucleoside phosphorylase/phosphoribosyltransferase catalytic domain"/>
    <property type="match status" value="1"/>
</dbReference>
<feature type="binding site" evidence="5">
    <location>
        <position position="226"/>
    </location>
    <ligand>
        <name>Mg(2+)</name>
        <dbReference type="ChEBI" id="CHEBI:18420"/>
        <label>1</label>
    </ligand>
</feature>
<evidence type="ECO:0000259" key="6">
    <source>
        <dbReference type="Pfam" id="PF00591"/>
    </source>
</evidence>
<feature type="binding site" evidence="5">
    <location>
        <position position="80"/>
    </location>
    <ligand>
        <name>anthranilate</name>
        <dbReference type="ChEBI" id="CHEBI:16567"/>
        <label>1</label>
    </ligand>
</feature>
<evidence type="ECO:0000256" key="1">
    <source>
        <dbReference type="ARBA" id="ARBA00022676"/>
    </source>
</evidence>
<dbReference type="Pfam" id="PF00591">
    <property type="entry name" value="Glycos_transf_3"/>
    <property type="match status" value="1"/>
</dbReference>
<keyword evidence="2 5" id="KW-0808">Transferase</keyword>
<feature type="domain" description="Glycosyl transferase family 3" evidence="6">
    <location>
        <begin position="75"/>
        <end position="323"/>
    </location>
</feature>
<keyword evidence="4 5" id="KW-0057">Aromatic amino acid biosynthesis</keyword>
<dbReference type="PANTHER" id="PTHR43285:SF2">
    <property type="entry name" value="ANTHRANILATE PHOSPHORIBOSYLTRANSFERASE"/>
    <property type="match status" value="1"/>
</dbReference>
<comment type="similarity">
    <text evidence="5">Belongs to the anthranilate phosphoribosyltransferase family.</text>
</comment>
<dbReference type="InterPro" id="IPR017459">
    <property type="entry name" value="Glycosyl_Trfase_fam3_N_dom"/>
</dbReference>
<feature type="domain" description="Glycosyl transferase family 3 N-terminal" evidence="7">
    <location>
        <begin position="3"/>
        <end position="65"/>
    </location>
</feature>
<comment type="subunit">
    <text evidence="5">Homodimer.</text>
</comment>
<evidence type="ECO:0000256" key="4">
    <source>
        <dbReference type="ARBA" id="ARBA00023141"/>
    </source>
</evidence>
<evidence type="ECO:0000256" key="5">
    <source>
        <dbReference type="HAMAP-Rule" id="MF_00211"/>
    </source>
</evidence>
<feature type="binding site" evidence="5">
    <location>
        <position position="88"/>
    </location>
    <ligand>
        <name>5-phospho-alpha-D-ribose 1-diphosphate</name>
        <dbReference type="ChEBI" id="CHEBI:58017"/>
    </ligand>
</feature>
<keyword evidence="9" id="KW-1185">Reference proteome</keyword>
<dbReference type="SUPFAM" id="SSF52418">
    <property type="entry name" value="Nucleoside phosphorylase/phosphoribosyltransferase catalytic domain"/>
    <property type="match status" value="1"/>
</dbReference>
<dbReference type="InterPro" id="IPR035902">
    <property type="entry name" value="Nuc_phospho_transferase"/>
</dbReference>
<feature type="binding site" evidence="5">
    <location>
        <position position="120"/>
    </location>
    <ligand>
        <name>5-phospho-alpha-D-ribose 1-diphosphate</name>
        <dbReference type="ChEBI" id="CHEBI:58017"/>
    </ligand>
</feature>
<dbReference type="PANTHER" id="PTHR43285">
    <property type="entry name" value="ANTHRANILATE PHOSPHORIBOSYLTRANSFERASE"/>
    <property type="match status" value="1"/>
</dbReference>
<keyword evidence="1 5" id="KW-0328">Glycosyltransferase</keyword>
<dbReference type="Proteomes" id="UP001596143">
    <property type="component" value="Unassembled WGS sequence"/>
</dbReference>
<dbReference type="RefSeq" id="WP_270897575.1">
    <property type="nucleotide sequence ID" value="NZ_JBHSPF010000018.1"/>
</dbReference>
<comment type="caution">
    <text evidence="8">The sequence shown here is derived from an EMBL/GenBank/DDBJ whole genome shotgun (WGS) entry which is preliminary data.</text>
</comment>
<dbReference type="EMBL" id="JBHSPF010000018">
    <property type="protein sequence ID" value="MFC5628313.1"/>
    <property type="molecule type" value="Genomic_DNA"/>
</dbReference>
<feature type="binding site" evidence="5">
    <location>
        <position position="80"/>
    </location>
    <ligand>
        <name>5-phospho-alpha-D-ribose 1-diphosphate</name>
        <dbReference type="ChEBI" id="CHEBI:58017"/>
    </ligand>
</feature>
<accession>A0ABW0U5U6</accession>
<keyword evidence="5" id="KW-0479">Metal-binding</keyword>
<reference evidence="9" key="1">
    <citation type="journal article" date="2019" name="Int. J. Syst. Evol. Microbiol.">
        <title>The Global Catalogue of Microorganisms (GCM) 10K type strain sequencing project: providing services to taxonomists for standard genome sequencing and annotation.</title>
        <authorList>
            <consortium name="The Broad Institute Genomics Platform"/>
            <consortium name="The Broad Institute Genome Sequencing Center for Infectious Disease"/>
            <person name="Wu L."/>
            <person name="Ma J."/>
        </authorList>
    </citation>
    <scope>NUCLEOTIDE SEQUENCE [LARGE SCALE GENOMIC DNA]</scope>
    <source>
        <strain evidence="9">CGMCC 1.15790</strain>
    </source>
</reference>
<proteinExistence type="inferred from homology"/>
<dbReference type="InterPro" id="IPR000312">
    <property type="entry name" value="Glycosyl_Trfase_fam3"/>
</dbReference>
<evidence type="ECO:0000313" key="8">
    <source>
        <dbReference type="EMBL" id="MFC5628313.1"/>
    </source>
</evidence>
<feature type="binding site" evidence="5">
    <location>
        <position position="92"/>
    </location>
    <ligand>
        <name>Mg(2+)</name>
        <dbReference type="ChEBI" id="CHEBI:18420"/>
        <label>1</label>
    </ligand>
</feature>
<dbReference type="NCBIfam" id="TIGR01245">
    <property type="entry name" value="trpD"/>
    <property type="match status" value="1"/>
</dbReference>
<dbReference type="SUPFAM" id="SSF47648">
    <property type="entry name" value="Nucleoside phosphorylase/phosphoribosyltransferase N-terminal domain"/>
    <property type="match status" value="1"/>
</dbReference>
<keyword evidence="3 5" id="KW-0822">Tryptophan biosynthesis</keyword>
<organism evidence="8 9">
    <name type="scientific">Aliibacillus thermotolerans</name>
    <dbReference type="NCBI Taxonomy" id="1834418"/>
    <lineage>
        <taxon>Bacteria</taxon>
        <taxon>Bacillati</taxon>
        <taxon>Bacillota</taxon>
        <taxon>Bacilli</taxon>
        <taxon>Bacillales</taxon>
        <taxon>Bacillaceae</taxon>
        <taxon>Aliibacillus</taxon>
    </lineage>
</organism>
<dbReference type="HAMAP" id="MF_00211">
    <property type="entry name" value="TrpD"/>
    <property type="match status" value="1"/>
</dbReference>
<sequence length="341" mass="37104">MFKTLLNECMDGKVLSETEAEQAMDEIMKGNATESQIASFLTIMRFRGETVDEMTGFTRSMREHAIQLPHEESFVIDTCGTGGDNRSTYNISTASAIALSSFGVKVAKHGNRSVSSRSGSADALDALGVAIQTSPEEAIQSLRQQNMTFLFAPMYHVAMKHAVTPRKEIGFRTIFNLLGPLTNPANASAQVIGVFDKGYAKKMAETLKRLGSKRVLLVTGEDGMDEVTITGKTFITELNGGVIREYTITPEDVGLERANLSDVQVKTPEESAALIRAIFTGEVNGAAKDILLLNVAAGLYVSDEVTTFAEGVRTAEKALQSGQFLQQLQRLQKEKVEKQHA</sequence>
<evidence type="ECO:0000256" key="3">
    <source>
        <dbReference type="ARBA" id="ARBA00022822"/>
    </source>
</evidence>
<comment type="function">
    <text evidence="5">Catalyzes the transfer of the phosphoribosyl group of 5-phosphorylribose-1-pyrophosphate (PRPP) to anthranilate to yield N-(5'-phosphoribosyl)-anthranilate (PRA).</text>
</comment>
<evidence type="ECO:0000313" key="9">
    <source>
        <dbReference type="Proteomes" id="UP001596143"/>
    </source>
</evidence>
<dbReference type="Pfam" id="PF02885">
    <property type="entry name" value="Glycos_trans_3N"/>
    <property type="match status" value="1"/>
</dbReference>
<dbReference type="GO" id="GO:0004048">
    <property type="term" value="F:anthranilate phosphoribosyltransferase activity"/>
    <property type="evidence" value="ECO:0007669"/>
    <property type="project" value="UniProtKB-EC"/>
</dbReference>
<feature type="binding site" evidence="5">
    <location>
        <position position="225"/>
    </location>
    <ligand>
        <name>Mg(2+)</name>
        <dbReference type="ChEBI" id="CHEBI:18420"/>
        <label>2</label>
    </ligand>
</feature>